<feature type="region of interest" description="Disordered" evidence="1">
    <location>
        <begin position="481"/>
        <end position="522"/>
    </location>
</feature>
<comment type="caution">
    <text evidence="2">The sequence shown here is derived from an EMBL/GenBank/DDBJ whole genome shotgun (WGS) entry which is preliminary data.</text>
</comment>
<keyword evidence="3" id="KW-1185">Reference proteome</keyword>
<evidence type="ECO:0000256" key="1">
    <source>
        <dbReference type="SAM" id="MobiDB-lite"/>
    </source>
</evidence>
<dbReference type="OrthoDB" id="5099460at2759"/>
<evidence type="ECO:0000313" key="3">
    <source>
        <dbReference type="Proteomes" id="UP000736672"/>
    </source>
</evidence>
<feature type="region of interest" description="Disordered" evidence="1">
    <location>
        <begin position="257"/>
        <end position="307"/>
    </location>
</feature>
<dbReference type="AlphaFoldDB" id="A0A9P9H0V7"/>
<reference evidence="2" key="1">
    <citation type="journal article" date="2021" name="Nat. Commun.">
        <title>Genetic determinants of endophytism in the Arabidopsis root mycobiome.</title>
        <authorList>
            <person name="Mesny F."/>
            <person name="Miyauchi S."/>
            <person name="Thiergart T."/>
            <person name="Pickel B."/>
            <person name="Atanasova L."/>
            <person name="Karlsson M."/>
            <person name="Huettel B."/>
            <person name="Barry K.W."/>
            <person name="Haridas S."/>
            <person name="Chen C."/>
            <person name="Bauer D."/>
            <person name="Andreopoulos W."/>
            <person name="Pangilinan J."/>
            <person name="LaButti K."/>
            <person name="Riley R."/>
            <person name="Lipzen A."/>
            <person name="Clum A."/>
            <person name="Drula E."/>
            <person name="Henrissat B."/>
            <person name="Kohler A."/>
            <person name="Grigoriev I.V."/>
            <person name="Martin F.M."/>
            <person name="Hacquard S."/>
        </authorList>
    </citation>
    <scope>NUCLEOTIDE SEQUENCE</scope>
    <source>
        <strain evidence="2">FSSC 5 MPI-SDFR-AT-0091</strain>
    </source>
</reference>
<dbReference type="PANTHER" id="PTHR38166:SF1">
    <property type="entry name" value="C2H2-TYPE DOMAIN-CONTAINING PROTEIN"/>
    <property type="match status" value="1"/>
</dbReference>
<proteinExistence type="predicted"/>
<accession>A0A9P9H0V7</accession>
<feature type="region of interest" description="Disordered" evidence="1">
    <location>
        <begin position="99"/>
        <end position="120"/>
    </location>
</feature>
<dbReference type="PANTHER" id="PTHR38166">
    <property type="entry name" value="C2H2-TYPE DOMAIN-CONTAINING PROTEIN-RELATED"/>
    <property type="match status" value="1"/>
</dbReference>
<feature type="compositionally biased region" description="Polar residues" evidence="1">
    <location>
        <begin position="496"/>
        <end position="515"/>
    </location>
</feature>
<dbReference type="EMBL" id="JAGTJS010000015">
    <property type="protein sequence ID" value="KAH7247822.1"/>
    <property type="molecule type" value="Genomic_DNA"/>
</dbReference>
<evidence type="ECO:0000313" key="2">
    <source>
        <dbReference type="EMBL" id="KAH7247822.1"/>
    </source>
</evidence>
<protein>
    <submittedName>
        <fullName evidence="2">Uncharacterized protein</fullName>
    </submittedName>
</protein>
<organism evidence="2 3">
    <name type="scientific">Fusarium solani</name>
    <name type="common">Filamentous fungus</name>
    <dbReference type="NCBI Taxonomy" id="169388"/>
    <lineage>
        <taxon>Eukaryota</taxon>
        <taxon>Fungi</taxon>
        <taxon>Dikarya</taxon>
        <taxon>Ascomycota</taxon>
        <taxon>Pezizomycotina</taxon>
        <taxon>Sordariomycetes</taxon>
        <taxon>Hypocreomycetidae</taxon>
        <taxon>Hypocreales</taxon>
        <taxon>Nectriaceae</taxon>
        <taxon>Fusarium</taxon>
        <taxon>Fusarium solani species complex</taxon>
    </lineage>
</organism>
<feature type="region of interest" description="Disordered" evidence="1">
    <location>
        <begin position="160"/>
        <end position="183"/>
    </location>
</feature>
<gene>
    <name evidence="2" type="ORF">B0J15DRAFT_527691</name>
</gene>
<dbReference type="Proteomes" id="UP000736672">
    <property type="component" value="Unassembled WGS sequence"/>
</dbReference>
<feature type="region of interest" description="Disordered" evidence="1">
    <location>
        <begin position="549"/>
        <end position="602"/>
    </location>
</feature>
<name>A0A9P9H0V7_FUSSL</name>
<sequence>MPKTEALWLCGQCYGGPWSADFDSGCPSCGYWQCGRVGSRVFLPSTSECQSSSAECPWELETNVTQMDTLEPDLLDGIIMAMPHLVDLSQVFQSRNDEIDLEDPTSPASQAVDEVHQQRDEKPSLGFDFLGHTLGLGQSSKTMLRANTGGIFEALGCKRRKDTSENNSTDPEAYTPGESDGSLSAVSCRERCVSTPGIVSDLERLEFGDIEERSTSEDTASFAGTPGEDLLEMPWFHQNVRRVLRGLLQRWQGFRTAARVQHGAQSTTTTQRDLEAHQQGSGRGSGKRRREQAGSGDEADQGEPSISRLKRARKLQGSPLSRPFSCPFCKKDLQRYQACAKFGLTRVPHVKQHLHRKHRHEIDDLVKNRLKQRSARGTEEEQWYGIFDLLFPGHSPRPASPYNDFTLSEQPPQTLTDGVPIDEALYIPGVLLTTESIEVLHQSLVEDPVFADVRPEDIRRALDRGLSQAYMDQMSRPVAALQAGTQQSFERENTDSEQSSNTQVSEWGRDLSSTDPSDECEVVNEHPRLSQLDPIPTVHLEKHWNSIEGDPQQQEFPHEVHSPMNGPTHDQQQSVGDQVGLGGEPGLSFSFTEDQPPPVSEWDHLFDLDSLLGPSIEDSWRGIDEFYEQGIQRG</sequence>